<evidence type="ECO:0000313" key="2">
    <source>
        <dbReference type="EMBL" id="KAB1206973.1"/>
    </source>
</evidence>
<gene>
    <name evidence="2" type="ORF">CJ030_MR7G008111</name>
</gene>
<accession>A0A6A1V2V3</accession>
<dbReference type="EMBL" id="RXIC02000025">
    <property type="protein sequence ID" value="KAB1206973.1"/>
    <property type="molecule type" value="Genomic_DNA"/>
</dbReference>
<keyword evidence="3" id="KW-1185">Reference proteome</keyword>
<dbReference type="OrthoDB" id="1933690at2759"/>
<dbReference type="PANTHER" id="PTHR37183:SF1">
    <property type="entry name" value="PLANT THIONIN FAMILY PROTEIN"/>
    <property type="match status" value="1"/>
</dbReference>
<name>A0A6A1V2V3_9ROSI</name>
<protein>
    <recommendedName>
        <fullName evidence="4">Thionin-like protein 2</fullName>
    </recommendedName>
</protein>
<dbReference type="Proteomes" id="UP000516437">
    <property type="component" value="Chromosome 7"/>
</dbReference>
<sequence length="131" mass="14531">MKKIIVAVLVLCVVASQMESVEPSAADCIDACTTGCVQPNGKCSFILSLSKTFRNLFRSGHRVDTKPKRKTRFILLLMSYSCSDAARLMQRCEIKCQIKCDPGDFLTLIVRSILGKASEGWKEAAWAPKEQ</sequence>
<proteinExistence type="predicted"/>
<organism evidence="2 3">
    <name type="scientific">Morella rubra</name>
    <name type="common">Chinese bayberry</name>
    <dbReference type="NCBI Taxonomy" id="262757"/>
    <lineage>
        <taxon>Eukaryota</taxon>
        <taxon>Viridiplantae</taxon>
        <taxon>Streptophyta</taxon>
        <taxon>Embryophyta</taxon>
        <taxon>Tracheophyta</taxon>
        <taxon>Spermatophyta</taxon>
        <taxon>Magnoliopsida</taxon>
        <taxon>eudicotyledons</taxon>
        <taxon>Gunneridae</taxon>
        <taxon>Pentapetalae</taxon>
        <taxon>rosids</taxon>
        <taxon>fabids</taxon>
        <taxon>Fagales</taxon>
        <taxon>Myricaceae</taxon>
        <taxon>Morella</taxon>
    </lineage>
</organism>
<evidence type="ECO:0000313" key="3">
    <source>
        <dbReference type="Proteomes" id="UP000516437"/>
    </source>
</evidence>
<dbReference type="PANTHER" id="PTHR37183">
    <property type="entry name" value="PLANT THIONIN FAMILY PROTEIN"/>
    <property type="match status" value="1"/>
</dbReference>
<dbReference type="AlphaFoldDB" id="A0A6A1V2V3"/>
<feature type="signal peptide" evidence="1">
    <location>
        <begin position="1"/>
        <end position="20"/>
    </location>
</feature>
<evidence type="ECO:0000256" key="1">
    <source>
        <dbReference type="SAM" id="SignalP"/>
    </source>
</evidence>
<reference evidence="2 3" key="1">
    <citation type="journal article" date="2019" name="Plant Biotechnol. J.">
        <title>The red bayberry genome and genetic basis of sex determination.</title>
        <authorList>
            <person name="Jia H.M."/>
            <person name="Jia H.J."/>
            <person name="Cai Q.L."/>
            <person name="Wang Y."/>
            <person name="Zhao H.B."/>
            <person name="Yang W.F."/>
            <person name="Wang G.Y."/>
            <person name="Li Y.H."/>
            <person name="Zhan D.L."/>
            <person name="Shen Y.T."/>
            <person name="Niu Q.F."/>
            <person name="Chang L."/>
            <person name="Qiu J."/>
            <person name="Zhao L."/>
            <person name="Xie H.B."/>
            <person name="Fu W.Y."/>
            <person name="Jin J."/>
            <person name="Li X.W."/>
            <person name="Jiao Y."/>
            <person name="Zhou C.C."/>
            <person name="Tu T."/>
            <person name="Chai C.Y."/>
            <person name="Gao J.L."/>
            <person name="Fan L.J."/>
            <person name="van de Weg E."/>
            <person name="Wang J.Y."/>
            <person name="Gao Z.S."/>
        </authorList>
    </citation>
    <scope>NUCLEOTIDE SEQUENCE [LARGE SCALE GENOMIC DNA]</scope>
    <source>
        <tissue evidence="2">Leaves</tissue>
    </source>
</reference>
<evidence type="ECO:0008006" key="4">
    <source>
        <dbReference type="Google" id="ProtNLM"/>
    </source>
</evidence>
<keyword evidence="1" id="KW-0732">Signal</keyword>
<feature type="chain" id="PRO_5025540967" description="Thionin-like protein 2" evidence="1">
    <location>
        <begin position="21"/>
        <end position="131"/>
    </location>
</feature>
<comment type="caution">
    <text evidence="2">The sequence shown here is derived from an EMBL/GenBank/DDBJ whole genome shotgun (WGS) entry which is preliminary data.</text>
</comment>